<feature type="compositionally biased region" description="Polar residues" evidence="1">
    <location>
        <begin position="794"/>
        <end position="803"/>
    </location>
</feature>
<feature type="compositionally biased region" description="Polar residues" evidence="1">
    <location>
        <begin position="1335"/>
        <end position="1346"/>
    </location>
</feature>
<name>A0A218WPT9_PUNGR</name>
<feature type="region of interest" description="Disordered" evidence="1">
    <location>
        <begin position="731"/>
        <end position="754"/>
    </location>
</feature>
<feature type="compositionally biased region" description="Low complexity" evidence="1">
    <location>
        <begin position="222"/>
        <end position="240"/>
    </location>
</feature>
<feature type="compositionally biased region" description="Basic and acidic residues" evidence="1">
    <location>
        <begin position="83"/>
        <end position="93"/>
    </location>
</feature>
<feature type="region of interest" description="Disordered" evidence="1">
    <location>
        <begin position="1113"/>
        <end position="1146"/>
    </location>
</feature>
<feature type="compositionally biased region" description="Low complexity" evidence="1">
    <location>
        <begin position="1252"/>
        <end position="1265"/>
    </location>
</feature>
<feature type="compositionally biased region" description="Low complexity" evidence="1">
    <location>
        <begin position="1434"/>
        <end position="1447"/>
    </location>
</feature>
<feature type="compositionally biased region" description="Basic and acidic residues" evidence="1">
    <location>
        <begin position="447"/>
        <end position="478"/>
    </location>
</feature>
<feature type="region of interest" description="Disordered" evidence="1">
    <location>
        <begin position="1460"/>
        <end position="1508"/>
    </location>
</feature>
<dbReference type="InterPro" id="IPR039317">
    <property type="entry name" value="TIC"/>
</dbReference>
<feature type="region of interest" description="Disordered" evidence="1">
    <location>
        <begin position="884"/>
        <end position="985"/>
    </location>
</feature>
<dbReference type="GO" id="GO:0042752">
    <property type="term" value="P:regulation of circadian rhythm"/>
    <property type="evidence" value="ECO:0007669"/>
    <property type="project" value="InterPro"/>
</dbReference>
<feature type="compositionally biased region" description="Basic and acidic residues" evidence="1">
    <location>
        <begin position="289"/>
        <end position="315"/>
    </location>
</feature>
<feature type="compositionally biased region" description="Basic and acidic residues" evidence="1">
    <location>
        <begin position="530"/>
        <end position="548"/>
    </location>
</feature>
<feature type="compositionally biased region" description="Low complexity" evidence="1">
    <location>
        <begin position="916"/>
        <end position="927"/>
    </location>
</feature>
<feature type="compositionally biased region" description="Basic and acidic residues" evidence="1">
    <location>
        <begin position="555"/>
        <end position="580"/>
    </location>
</feature>
<organism evidence="2 3">
    <name type="scientific">Punica granatum</name>
    <name type="common">Pomegranate</name>
    <dbReference type="NCBI Taxonomy" id="22663"/>
    <lineage>
        <taxon>Eukaryota</taxon>
        <taxon>Viridiplantae</taxon>
        <taxon>Streptophyta</taxon>
        <taxon>Embryophyta</taxon>
        <taxon>Tracheophyta</taxon>
        <taxon>Spermatophyta</taxon>
        <taxon>Magnoliopsida</taxon>
        <taxon>eudicotyledons</taxon>
        <taxon>Gunneridae</taxon>
        <taxon>Pentapetalae</taxon>
        <taxon>rosids</taxon>
        <taxon>malvids</taxon>
        <taxon>Myrtales</taxon>
        <taxon>Lythraceae</taxon>
        <taxon>Punica</taxon>
    </lineage>
</organism>
<feature type="compositionally biased region" description="Polar residues" evidence="1">
    <location>
        <begin position="10"/>
        <end position="19"/>
    </location>
</feature>
<dbReference type="GO" id="GO:0005634">
    <property type="term" value="C:nucleus"/>
    <property type="evidence" value="ECO:0007669"/>
    <property type="project" value="TreeGrafter"/>
</dbReference>
<dbReference type="EMBL" id="MTKT01003794">
    <property type="protein sequence ID" value="OWM74241.1"/>
    <property type="molecule type" value="Genomic_DNA"/>
</dbReference>
<feature type="region of interest" description="Disordered" evidence="1">
    <location>
        <begin position="790"/>
        <end position="813"/>
    </location>
</feature>
<feature type="compositionally biased region" description="Basic and acidic residues" evidence="1">
    <location>
        <begin position="42"/>
        <end position="75"/>
    </location>
</feature>
<dbReference type="PANTHER" id="PTHR34798">
    <property type="entry name" value="PROTEIN TIME FOR COFFEE"/>
    <property type="match status" value="1"/>
</dbReference>
<feature type="compositionally biased region" description="Acidic residues" evidence="1">
    <location>
        <begin position="94"/>
        <end position="113"/>
    </location>
</feature>
<feature type="compositionally biased region" description="Low complexity" evidence="1">
    <location>
        <begin position="951"/>
        <end position="960"/>
    </location>
</feature>
<feature type="compositionally biased region" description="Low complexity" evidence="1">
    <location>
        <begin position="1392"/>
        <end position="1406"/>
    </location>
</feature>
<dbReference type="PANTHER" id="PTHR34798:SF2">
    <property type="entry name" value="PROTEIN TIME FOR COFFEE"/>
    <property type="match status" value="1"/>
</dbReference>
<feature type="compositionally biased region" description="Low complexity" evidence="1">
    <location>
        <begin position="1027"/>
        <end position="1043"/>
    </location>
</feature>
<feature type="compositionally biased region" description="Polar residues" evidence="1">
    <location>
        <begin position="904"/>
        <end position="915"/>
    </location>
</feature>
<feature type="compositionally biased region" description="Low complexity" evidence="1">
    <location>
        <begin position="886"/>
        <end position="903"/>
    </location>
</feature>
<evidence type="ECO:0000313" key="2">
    <source>
        <dbReference type="EMBL" id="OWM74241.1"/>
    </source>
</evidence>
<gene>
    <name evidence="2" type="ORF">CDL15_Pgr008555</name>
</gene>
<feature type="compositionally biased region" description="Pro residues" evidence="1">
    <location>
        <begin position="124"/>
        <end position="134"/>
    </location>
</feature>
<feature type="region of interest" description="Disordered" evidence="1">
    <location>
        <begin position="1179"/>
        <end position="1210"/>
    </location>
</feature>
<evidence type="ECO:0000313" key="3">
    <source>
        <dbReference type="Proteomes" id="UP000197138"/>
    </source>
</evidence>
<protein>
    <recommendedName>
        <fullName evidence="4">Protein TIME FOR COFFEE</fullName>
    </recommendedName>
</protein>
<feature type="compositionally biased region" description="Low complexity" evidence="1">
    <location>
        <begin position="1488"/>
        <end position="1508"/>
    </location>
</feature>
<feature type="region of interest" description="Disordered" evidence="1">
    <location>
        <begin position="175"/>
        <end position="616"/>
    </location>
</feature>
<comment type="caution">
    <text evidence="2">The sequence shown here is derived from an EMBL/GenBank/DDBJ whole genome shotgun (WGS) entry which is preliminary data.</text>
</comment>
<feature type="region of interest" description="Disordered" evidence="1">
    <location>
        <begin position="1252"/>
        <end position="1414"/>
    </location>
</feature>
<evidence type="ECO:0008006" key="4">
    <source>
        <dbReference type="Google" id="ProtNLM"/>
    </source>
</evidence>
<dbReference type="Proteomes" id="UP000197138">
    <property type="component" value="Unassembled WGS sequence"/>
</dbReference>
<feature type="compositionally biased region" description="Basic and acidic residues" evidence="1">
    <location>
        <begin position="486"/>
        <end position="497"/>
    </location>
</feature>
<feature type="compositionally biased region" description="Polar residues" evidence="1">
    <location>
        <begin position="1179"/>
        <end position="1202"/>
    </location>
</feature>
<sequence length="1595" mass="168436">MDRSREARRTTTMAASNGLSRRRHRTGLRDSPEEDGPVELPETARLRDRGGSGKKERDRDRDRDRERDRDRDRLSRSKRRRADRLMHGSNREDGGDDSSEESVNDEEDDDDDGGAGGSGHMRVLPPPPTGPPPSLSSSLSNQNSRRSFPPPATAAAAKVFRPVAPWKPADEMIGVSVPRKARSASTKRSHEWLSSSGHVAVGSAGEQILRQASTSPVRSSLAAMAASPVRPVSPSSSNASARKKMKANGLKPRPPKSSSKSSSSDQDEIEIEIAEVLYGMMRQPQVPPSKHEAAGTDSMRFELREESRFSGDPKSRISSPISNSPSAALPQSSSVLPQNSSSSATPMTAIAPKRKKPRPVKYDDENQPILPVRGSPIPAPSKADTDQAAKVGSTSPNLDRARGSATAENGGTPYDLATAKPVAEPEPVKPETAAVGPDSKPLPVGESEIREAGAAKEEPQSSPKKESCGLRLHDDRMDSMTATKANEIESQREEKFQIDLMAPPPSRSSQERDVDIDFAAQDPKPSISDMKTEVTLIKDDEKSMKEKANASSGEVKAESHKQALHKEKNIDLQLDLEKPTENGNATGTTSNKLNQPMHKQQQQQHSHSEKTAQPTNSLTFPMSVAGWPGGLPPMGYMTPFQGVVSMDGSAVAPAAIQPPQWLFNQPPPKKCATHFYIARNIQYHQQLTRMNPFWPAAAGSASLYGAKPNVVPSAELPGRAVTAMSEKAQNLGVFPGKDSKPSPPANSVEPSQRKQQILLQQTLPPGAPPSNILGPAFIFPLSQQHAAVAAASVRQGQGKAQNPGSSTASSGASTSTSATAAAATAMSFNYPNMPGGETQYLAILQNNAYPFPVPAHVGTAPTYRGSHAQAMPFFSGSFYSSQMLHPSQLQQQAPAPPSQMAQSGHQNSSISSGPASSQKHLQSQQQQRPLHASVGNGSLQGFPATSKGLPSQQQSQNSSSHHSRPLDHEVGAEDSPLSADTRRSNVNNYGQNFTLPLHPPNFALISAAQMAGSNPANASKTSEKKQQQQQQQQQQHQQQQQQQFMGAKAAGFDSLPSQAFAMSFGSLNNLSTAPNIDISSIASNHAILQSLPEATRHSYQVYAAAAATQNALQKKNYRPSDEGKNGGNDAASEEERKTKGSTNMGQSIAFSRQDPMAEASVSLPGSNVVDSSAQTLNLGSAPVRSSGSVMPSVVNTLNSPASQQRNQQQQIMQMQKQRQFAAGAAAAARSKAPTTSSVSVCTDQQLPPFSSAAAHTAAAGKSPSALSPFPQNLVQSTTSPNQSPQWKNSPRATPGASQVPSALNSSSALKNHHQPQQGRTLQGQTQISFAAANSKGPNSPQVVGQQLPSSNLSPSPPLMVGSPTTSSMSKSTGGSPRTAAAASTGNKTNQGSTLSSQQVKSSSPSVAGHKSPAGAAAVSSILGNSHIMTSSGGQTKHQLPQQLPKQQQTQLFFAHPYVQVQQPHSTSSSAGSAATGYYHGRRSSDAKSSQQQPPQGSTATPSSSSGMLSLCSPVSLANSSTCDPVKAVAASNLKGGGLPSQGILHSAQFSAVAQSSAGPHQIVPAGFPYVHAVQVKAAEQKQPAAAREESRRTDT</sequence>
<evidence type="ECO:0000256" key="1">
    <source>
        <dbReference type="SAM" id="MobiDB-lite"/>
    </source>
</evidence>
<reference evidence="3" key="1">
    <citation type="journal article" date="2017" name="Plant J.">
        <title>The pomegranate (Punica granatum L.) genome and the genomics of punicalagin biosynthesis.</title>
        <authorList>
            <person name="Qin G."/>
            <person name="Xu C."/>
            <person name="Ming R."/>
            <person name="Tang H."/>
            <person name="Guyot R."/>
            <person name="Kramer E.M."/>
            <person name="Hu Y."/>
            <person name="Yi X."/>
            <person name="Qi Y."/>
            <person name="Xu X."/>
            <person name="Gao Z."/>
            <person name="Pan H."/>
            <person name="Jian J."/>
            <person name="Tian Y."/>
            <person name="Yue Z."/>
            <person name="Xu Y."/>
        </authorList>
    </citation>
    <scope>NUCLEOTIDE SEQUENCE [LARGE SCALE GENOMIC DNA]</scope>
    <source>
        <strain evidence="3">cv. Dabenzi</strain>
    </source>
</reference>
<feature type="compositionally biased region" description="Low complexity" evidence="1">
    <location>
        <begin position="1361"/>
        <end position="1375"/>
    </location>
</feature>
<feature type="compositionally biased region" description="Polar residues" evidence="1">
    <location>
        <begin position="1381"/>
        <end position="1391"/>
    </location>
</feature>
<feature type="compositionally biased region" description="Low complexity" evidence="1">
    <location>
        <begin position="316"/>
        <end position="343"/>
    </location>
</feature>
<feature type="region of interest" description="Disordered" evidence="1">
    <location>
        <begin position="1011"/>
        <end position="1048"/>
    </location>
</feature>
<feature type="compositionally biased region" description="Polar residues" evidence="1">
    <location>
        <begin position="1269"/>
        <end position="1328"/>
    </location>
</feature>
<proteinExistence type="predicted"/>
<feature type="region of interest" description="Disordered" evidence="1">
    <location>
        <begin position="1426"/>
        <end position="1447"/>
    </location>
</feature>
<feature type="compositionally biased region" description="Polar residues" evidence="1">
    <location>
        <begin position="1011"/>
        <end position="1020"/>
    </location>
</feature>
<feature type="compositionally biased region" description="Low complexity" evidence="1">
    <location>
        <begin position="1464"/>
        <end position="1478"/>
    </location>
</feature>
<feature type="region of interest" description="Disordered" evidence="1">
    <location>
        <begin position="1"/>
        <end position="153"/>
    </location>
</feature>
<feature type="compositionally biased region" description="Polar residues" evidence="1">
    <location>
        <begin position="581"/>
        <end position="599"/>
    </location>
</feature>
<feature type="compositionally biased region" description="Low complexity" evidence="1">
    <location>
        <begin position="194"/>
        <end position="205"/>
    </location>
</feature>
<accession>A0A218WPT9</accession>
<feature type="compositionally biased region" description="Low complexity" evidence="1">
    <location>
        <begin position="804"/>
        <end position="813"/>
    </location>
</feature>